<dbReference type="InterPro" id="IPR036678">
    <property type="entry name" value="MutS_con_dom_sf"/>
</dbReference>
<dbReference type="AlphaFoldDB" id="C5CI94"/>
<evidence type="ECO:0000256" key="8">
    <source>
        <dbReference type="ARBA" id="ARBA00024647"/>
    </source>
</evidence>
<dbReference type="InterPro" id="IPR017261">
    <property type="entry name" value="DNA_mismatch_repair_MutS/MSH"/>
</dbReference>
<dbReference type="InterPro" id="IPR016151">
    <property type="entry name" value="DNA_mismatch_repair_MutS_N"/>
</dbReference>
<proteinExistence type="inferred from homology"/>
<dbReference type="InterPro" id="IPR007860">
    <property type="entry name" value="DNA_mmatch_repair_MutS_con_dom"/>
</dbReference>
<dbReference type="Pfam" id="PF00488">
    <property type="entry name" value="MutS_V"/>
    <property type="match status" value="1"/>
</dbReference>
<dbReference type="STRING" id="521045.Kole_2119"/>
<dbReference type="SMART" id="SM00534">
    <property type="entry name" value="MUTSac"/>
    <property type="match status" value="1"/>
</dbReference>
<dbReference type="Gene3D" id="3.30.420.110">
    <property type="entry name" value="MutS, connector domain"/>
    <property type="match status" value="1"/>
</dbReference>
<evidence type="ECO:0000259" key="12">
    <source>
        <dbReference type="PROSITE" id="PS00486"/>
    </source>
</evidence>
<evidence type="ECO:0000313" key="14">
    <source>
        <dbReference type="Proteomes" id="UP000002382"/>
    </source>
</evidence>
<gene>
    <name evidence="9" type="primary">mutS</name>
    <name evidence="13" type="ordered locus">Kole_2119</name>
</gene>
<dbReference type="HOGENOM" id="CLU_002472_4_0_0"/>
<dbReference type="Pfam" id="PF05192">
    <property type="entry name" value="MutS_III"/>
    <property type="match status" value="1"/>
</dbReference>
<evidence type="ECO:0000256" key="9">
    <source>
        <dbReference type="HAMAP-Rule" id="MF_00096"/>
    </source>
</evidence>
<feature type="domain" description="DNA mismatch repair proteins mutS family" evidence="12">
    <location>
        <begin position="678"/>
        <end position="694"/>
    </location>
</feature>
<keyword evidence="14" id="KW-1185">Reference proteome</keyword>
<dbReference type="SUPFAM" id="SSF48334">
    <property type="entry name" value="DNA repair protein MutS, domain III"/>
    <property type="match status" value="1"/>
</dbReference>
<dbReference type="PIRSF" id="PIRSF037677">
    <property type="entry name" value="DNA_mis_repair_Msh6"/>
    <property type="match status" value="1"/>
</dbReference>
<dbReference type="GO" id="GO:0006298">
    <property type="term" value="P:mismatch repair"/>
    <property type="evidence" value="ECO:0007669"/>
    <property type="project" value="UniProtKB-UniRule"/>
</dbReference>
<accession>C5CI94</accession>
<evidence type="ECO:0000256" key="7">
    <source>
        <dbReference type="ARBA" id="ARBA00023204"/>
    </source>
</evidence>
<protein>
    <recommendedName>
        <fullName evidence="2 9">DNA mismatch repair protein MutS</fullName>
    </recommendedName>
</protein>
<dbReference type="SUPFAM" id="SSF53150">
    <property type="entry name" value="DNA repair protein MutS, domain II"/>
    <property type="match status" value="1"/>
</dbReference>
<feature type="coiled-coil region" evidence="11">
    <location>
        <begin position="417"/>
        <end position="444"/>
    </location>
</feature>
<keyword evidence="11" id="KW-0175">Coiled coil</keyword>
<dbReference type="GO" id="GO:0030983">
    <property type="term" value="F:mismatched DNA binding"/>
    <property type="evidence" value="ECO:0007669"/>
    <property type="project" value="InterPro"/>
</dbReference>
<dbReference type="OrthoDB" id="9802448at2"/>
<dbReference type="Gene3D" id="1.10.1420.10">
    <property type="match status" value="2"/>
</dbReference>
<dbReference type="Gene3D" id="3.40.50.300">
    <property type="entry name" value="P-loop containing nucleotide triphosphate hydrolases"/>
    <property type="match status" value="1"/>
</dbReference>
<name>C5CI94_KOSOT</name>
<dbReference type="InterPro" id="IPR007861">
    <property type="entry name" value="DNA_mismatch_repair_MutS_clamp"/>
</dbReference>
<evidence type="ECO:0000256" key="1">
    <source>
        <dbReference type="ARBA" id="ARBA00006271"/>
    </source>
</evidence>
<keyword evidence="5 9" id="KW-0067">ATP-binding</keyword>
<evidence type="ECO:0000256" key="3">
    <source>
        <dbReference type="ARBA" id="ARBA00022741"/>
    </source>
</evidence>
<dbReference type="GO" id="GO:0005524">
    <property type="term" value="F:ATP binding"/>
    <property type="evidence" value="ECO:0007669"/>
    <property type="project" value="UniProtKB-UniRule"/>
</dbReference>
<dbReference type="CDD" id="cd03284">
    <property type="entry name" value="ABC_MutS1"/>
    <property type="match status" value="1"/>
</dbReference>
<evidence type="ECO:0000256" key="2">
    <source>
        <dbReference type="ARBA" id="ARBA00021982"/>
    </source>
</evidence>
<keyword evidence="6 9" id="KW-0238">DNA-binding</keyword>
<dbReference type="Pfam" id="PF05190">
    <property type="entry name" value="MutS_IV"/>
    <property type="match status" value="1"/>
</dbReference>
<reference evidence="13 14" key="2">
    <citation type="journal article" date="2011" name="J. Bacteriol.">
        <title>Genome Sequence of Kosmotoga olearia Strain TBF 19.5.1, a Thermophilic Bacterium with a Wide Growth Temperature Range, Isolated from the Troll B Oil Platform in the North Sea.</title>
        <authorList>
            <person name="Swithers K.S."/>
            <person name="Dipippo J.L."/>
            <person name="Bruce D.C."/>
            <person name="Detter C."/>
            <person name="Tapia R."/>
            <person name="Han S."/>
            <person name="Goodwin L.A."/>
            <person name="Han J."/>
            <person name="Woyke T."/>
            <person name="Pitluck S."/>
            <person name="Pennacchio L."/>
            <person name="Nolan M."/>
            <person name="Mikhailova N."/>
            <person name="Land M.L."/>
            <person name="Nesbo C.L."/>
            <person name="Gogarten J.P."/>
            <person name="Noll K.M."/>
        </authorList>
    </citation>
    <scope>NUCLEOTIDE SEQUENCE [LARGE SCALE GENOMIC DNA]</scope>
    <source>
        <strain evidence="14">ATCC BAA-1733 / DSM 21960 / TBF 19.5.1</strain>
    </source>
</reference>
<evidence type="ECO:0000313" key="13">
    <source>
        <dbReference type="EMBL" id="ACR80796.1"/>
    </source>
</evidence>
<dbReference type="InterPro" id="IPR027417">
    <property type="entry name" value="P-loop_NTPase"/>
</dbReference>
<dbReference type="GO" id="GO:0003684">
    <property type="term" value="F:damaged DNA binding"/>
    <property type="evidence" value="ECO:0007669"/>
    <property type="project" value="UniProtKB-UniRule"/>
</dbReference>
<dbReference type="PROSITE" id="PS00486">
    <property type="entry name" value="DNA_MISMATCH_REPAIR_2"/>
    <property type="match status" value="1"/>
</dbReference>
<dbReference type="Gene3D" id="3.40.1170.10">
    <property type="entry name" value="DNA repair protein MutS, domain I"/>
    <property type="match status" value="1"/>
</dbReference>
<dbReference type="GO" id="GO:0005829">
    <property type="term" value="C:cytosol"/>
    <property type="evidence" value="ECO:0007669"/>
    <property type="project" value="TreeGrafter"/>
</dbReference>
<dbReference type="KEGG" id="kol:Kole_2119"/>
<keyword evidence="4 9" id="KW-0227">DNA damage</keyword>
<keyword evidence="3 9" id="KW-0547">Nucleotide-binding</keyword>
<sequence length="823" mass="93278">MKNKSLTPMMRQYLEIKEKYKDCILLFRLGDFYETFFEDARVISEELQLVLTSRNGHPMAGVPYHALDQYVKKLISAGYKVAICDQVEDPATAKGLVKREVTRVITPGTLIEDDLLSSEENNFIAAVSEEKGVFPFVIADISTGDVAVTSCESLSDLKDVLYRTAPSQLIMNEKLKPLKKEITGELSNVFLEFLEEWHFAYSSSVEYVKRFYELASIDALEISSAEIIVLGALFKYIEMTQFKPMKHLSLPRVLRRSGYMYLDASTIENLSILPSERRGSLYQTLKATVTSMGGRKLKEWLLNPLKDLGKIERRLDIVEAFYSDPLLLEELREYLRQAFDIERISSRLATGRAIPRDLQALRTTLQVLPLIKELLYSNDVLSVIAEDIELFEEERKLLEASISDEPAAAPGEGKVIRRGYSEELDELMDLLEHSQDKMKEFELRERQKTGINNLKVKYNKVFGYFIEVSKGQVSRVPDDYIRKQTLVNSERYITPELKEFEDKVLSASERVAVLERALYEDICQKLSNSVQRFRKAGGLLAELDVLQSFATVAKKCGYTRPVFSSNHTSYVEAARHPVVEHYVKDFVPNDIQFDEKHSFYILTGPNMSGKSTYIRQVALISLMAQVGSFVPAKRAILPVYDRIFTRIGARDDVAGGKSTFLVEMMETATILSQATEDSLVVLDEVGRGTSTFDGISIAWAVSEYIYEAIGCHTIFATHFTELTELSQMYEGINNKTIEVREIEDGVIFLHKVVDGVASQSHGIDVAKLAGLPDIVLQRAREILKIIVKTSALDKTVKVLSSDEIKEIRKKKKGKMHKNQMSLF</sequence>
<dbReference type="PANTHER" id="PTHR11361">
    <property type="entry name" value="DNA MISMATCH REPAIR PROTEIN MUTS FAMILY MEMBER"/>
    <property type="match status" value="1"/>
</dbReference>
<dbReference type="SUPFAM" id="SSF55271">
    <property type="entry name" value="DNA repair protein MutS, domain I"/>
    <property type="match status" value="1"/>
</dbReference>
<comment type="similarity">
    <text evidence="1 9 10">Belongs to the DNA mismatch repair MutS family.</text>
</comment>
<dbReference type="InterPro" id="IPR007695">
    <property type="entry name" value="DNA_mismatch_repair_MutS-lik_N"/>
</dbReference>
<keyword evidence="7 9" id="KW-0234">DNA repair</keyword>
<dbReference type="FunFam" id="3.40.50.300:FF:000870">
    <property type="entry name" value="MutS protein homolog 4"/>
    <property type="match status" value="1"/>
</dbReference>
<evidence type="ECO:0000256" key="4">
    <source>
        <dbReference type="ARBA" id="ARBA00022763"/>
    </source>
</evidence>
<evidence type="ECO:0000256" key="6">
    <source>
        <dbReference type="ARBA" id="ARBA00023125"/>
    </source>
</evidence>
<dbReference type="RefSeq" id="WP_015869437.1">
    <property type="nucleotide sequence ID" value="NC_012785.1"/>
</dbReference>
<dbReference type="eggNOG" id="COG0249">
    <property type="taxonomic scope" value="Bacteria"/>
</dbReference>
<dbReference type="Pfam" id="PF05188">
    <property type="entry name" value="MutS_II"/>
    <property type="match status" value="1"/>
</dbReference>
<dbReference type="InterPro" id="IPR036187">
    <property type="entry name" value="DNA_mismatch_repair_MutS_sf"/>
</dbReference>
<dbReference type="FunFam" id="3.40.1170.10:FF:000001">
    <property type="entry name" value="DNA mismatch repair protein MutS"/>
    <property type="match status" value="1"/>
</dbReference>
<dbReference type="HAMAP" id="MF_00096">
    <property type="entry name" value="MutS"/>
    <property type="match status" value="1"/>
</dbReference>
<dbReference type="SUPFAM" id="SSF52540">
    <property type="entry name" value="P-loop containing nucleoside triphosphate hydrolases"/>
    <property type="match status" value="1"/>
</dbReference>
<dbReference type="NCBIfam" id="TIGR01070">
    <property type="entry name" value="mutS1"/>
    <property type="match status" value="1"/>
</dbReference>
<dbReference type="NCBIfam" id="NF003810">
    <property type="entry name" value="PRK05399.1"/>
    <property type="match status" value="1"/>
</dbReference>
<dbReference type="InterPro" id="IPR005748">
    <property type="entry name" value="DNA_mismatch_repair_MutS"/>
</dbReference>
<organism evidence="13 14">
    <name type="scientific">Kosmotoga olearia (strain ATCC BAA-1733 / DSM 21960 / TBF 19.5.1)</name>
    <dbReference type="NCBI Taxonomy" id="521045"/>
    <lineage>
        <taxon>Bacteria</taxon>
        <taxon>Thermotogati</taxon>
        <taxon>Thermotogota</taxon>
        <taxon>Thermotogae</taxon>
        <taxon>Kosmotogales</taxon>
        <taxon>Kosmotogaceae</taxon>
        <taxon>Kosmotoga</taxon>
    </lineage>
</organism>
<dbReference type="InterPro" id="IPR007696">
    <property type="entry name" value="DNA_mismatch_repair_MutS_core"/>
</dbReference>
<dbReference type="GO" id="GO:0140664">
    <property type="term" value="F:ATP-dependent DNA damage sensor activity"/>
    <property type="evidence" value="ECO:0007669"/>
    <property type="project" value="InterPro"/>
</dbReference>
<dbReference type="InterPro" id="IPR000432">
    <property type="entry name" value="DNA_mismatch_repair_MutS_C"/>
</dbReference>
<comment type="function">
    <text evidence="8 9">This protein is involved in the repair of mismatches in DNA. It is possible that it carries out the mismatch recognition step. This protein has a weak ATPase activity.</text>
</comment>
<dbReference type="InterPro" id="IPR045076">
    <property type="entry name" value="MutS"/>
</dbReference>
<dbReference type="PANTHER" id="PTHR11361:SF34">
    <property type="entry name" value="DNA MISMATCH REPAIR PROTEIN MSH1, MITOCHONDRIAL"/>
    <property type="match status" value="1"/>
</dbReference>
<dbReference type="Pfam" id="PF01624">
    <property type="entry name" value="MutS_I"/>
    <property type="match status" value="1"/>
</dbReference>
<feature type="binding site" evidence="9">
    <location>
        <begin position="604"/>
        <end position="611"/>
    </location>
    <ligand>
        <name>ATP</name>
        <dbReference type="ChEBI" id="CHEBI:30616"/>
    </ligand>
</feature>
<evidence type="ECO:0000256" key="5">
    <source>
        <dbReference type="ARBA" id="ARBA00022840"/>
    </source>
</evidence>
<dbReference type="SMART" id="SM00533">
    <property type="entry name" value="MUTSd"/>
    <property type="match status" value="1"/>
</dbReference>
<dbReference type="EMBL" id="CP001634">
    <property type="protein sequence ID" value="ACR80796.1"/>
    <property type="molecule type" value="Genomic_DNA"/>
</dbReference>
<dbReference type="Proteomes" id="UP000002382">
    <property type="component" value="Chromosome"/>
</dbReference>
<evidence type="ECO:0000256" key="11">
    <source>
        <dbReference type="SAM" id="Coils"/>
    </source>
</evidence>
<evidence type="ECO:0000256" key="10">
    <source>
        <dbReference type="RuleBase" id="RU003756"/>
    </source>
</evidence>
<reference evidence="13 14" key="1">
    <citation type="submission" date="2009-06" db="EMBL/GenBank/DDBJ databases">
        <title>Complete sequence of Thermotogales bacterium TBF 19.5.1.</title>
        <authorList>
            <consortium name="US DOE Joint Genome Institute"/>
            <person name="Lucas S."/>
            <person name="Copeland A."/>
            <person name="Lapidus A."/>
            <person name="Glavina del Rio T."/>
            <person name="Tice H."/>
            <person name="Bruce D."/>
            <person name="Goodwin L."/>
            <person name="Pitluck S."/>
            <person name="Chertkov O."/>
            <person name="Brettin T."/>
            <person name="Detter J.C."/>
            <person name="Han C."/>
            <person name="Schmutz J."/>
            <person name="Larimer F."/>
            <person name="Land M."/>
            <person name="Hauser L."/>
            <person name="Kyrpides N."/>
            <person name="Ovchinnikova G."/>
            <person name="Noll K."/>
        </authorList>
    </citation>
    <scope>NUCLEOTIDE SEQUENCE [LARGE SCALE GENOMIC DNA]</scope>
    <source>
        <strain evidence="14">ATCC BAA-1733 / DSM 21960 / TBF 19.5.1</strain>
    </source>
</reference>